<comment type="caution">
    <text evidence="1">The sequence shown here is derived from an EMBL/GenBank/DDBJ whole genome shotgun (WGS) entry which is preliminary data.</text>
</comment>
<dbReference type="NCBIfam" id="NF008911">
    <property type="entry name" value="PRK12275.1-2"/>
    <property type="match status" value="1"/>
</dbReference>
<evidence type="ECO:0000313" key="2">
    <source>
        <dbReference type="Proteomes" id="UP000176923"/>
    </source>
</evidence>
<dbReference type="CDD" id="cd16377">
    <property type="entry name" value="23S_rRNA_IVP_like"/>
    <property type="match status" value="1"/>
</dbReference>
<name>A0A1F5ZL68_9BACT</name>
<dbReference type="SUPFAM" id="SSF158446">
    <property type="entry name" value="IVS-encoded protein-like"/>
    <property type="match status" value="1"/>
</dbReference>
<dbReference type="Gene3D" id="1.20.1440.60">
    <property type="entry name" value="23S rRNA-intervening sequence"/>
    <property type="match status" value="1"/>
</dbReference>
<dbReference type="Pfam" id="PF05635">
    <property type="entry name" value="23S_rRNA_IVP"/>
    <property type="match status" value="1"/>
</dbReference>
<dbReference type="Proteomes" id="UP000176923">
    <property type="component" value="Unassembled WGS sequence"/>
</dbReference>
<dbReference type="NCBIfam" id="TIGR02436">
    <property type="entry name" value="four helix bundle protein"/>
    <property type="match status" value="1"/>
</dbReference>
<dbReference type="PANTHER" id="PTHR38471:SF2">
    <property type="entry name" value="FOUR HELIX BUNDLE PROTEIN"/>
    <property type="match status" value="1"/>
</dbReference>
<dbReference type="STRING" id="1798382.A3D77_00640"/>
<dbReference type="EMBL" id="MFJL01000039">
    <property type="protein sequence ID" value="OGG13236.1"/>
    <property type="molecule type" value="Genomic_DNA"/>
</dbReference>
<evidence type="ECO:0000313" key="1">
    <source>
        <dbReference type="EMBL" id="OGG13236.1"/>
    </source>
</evidence>
<dbReference type="AlphaFoldDB" id="A0A1F5ZL68"/>
<dbReference type="PANTHER" id="PTHR38471">
    <property type="entry name" value="FOUR HELIX BUNDLE PROTEIN"/>
    <property type="match status" value="1"/>
</dbReference>
<gene>
    <name evidence="1" type="ORF">A3D77_00640</name>
</gene>
<sequence length="120" mass="14120">MHSYKDLIIWQKSILLIEKIYELTRVFPKEELYGLTNQIRRAAVSVASNIAEGQSRGSLKEYIQFLTISFGSIAEVDTQLYIAMKIDYINEKQYQEIYLLLLEIQKMTHVLIYKLKNKNL</sequence>
<organism evidence="1 2">
    <name type="scientific">Candidatus Gottesmanbacteria bacterium RIFCSPHIGHO2_02_FULL_39_11</name>
    <dbReference type="NCBI Taxonomy" id="1798382"/>
    <lineage>
        <taxon>Bacteria</taxon>
        <taxon>Candidatus Gottesmaniibacteriota</taxon>
    </lineage>
</organism>
<proteinExistence type="predicted"/>
<accession>A0A1F5ZL68</accession>
<reference evidence="1 2" key="1">
    <citation type="journal article" date="2016" name="Nat. Commun.">
        <title>Thousands of microbial genomes shed light on interconnected biogeochemical processes in an aquifer system.</title>
        <authorList>
            <person name="Anantharaman K."/>
            <person name="Brown C.T."/>
            <person name="Hug L.A."/>
            <person name="Sharon I."/>
            <person name="Castelle C.J."/>
            <person name="Probst A.J."/>
            <person name="Thomas B.C."/>
            <person name="Singh A."/>
            <person name="Wilkins M.J."/>
            <person name="Karaoz U."/>
            <person name="Brodie E.L."/>
            <person name="Williams K.H."/>
            <person name="Hubbard S.S."/>
            <person name="Banfield J.F."/>
        </authorList>
    </citation>
    <scope>NUCLEOTIDE SEQUENCE [LARGE SCALE GENOMIC DNA]</scope>
</reference>
<dbReference type="InterPro" id="IPR036583">
    <property type="entry name" value="23S_rRNA_IVS_sf"/>
</dbReference>
<protein>
    <submittedName>
        <fullName evidence="1">Four helix bundle protein</fullName>
    </submittedName>
</protein>
<dbReference type="InterPro" id="IPR012657">
    <property type="entry name" value="23S_rRNA-intervening_sequence"/>
</dbReference>